<dbReference type="PRINTS" id="PR00472">
    <property type="entry name" value="CASNKINASEII"/>
</dbReference>
<evidence type="ECO:0000256" key="2">
    <source>
        <dbReference type="RuleBase" id="RU361268"/>
    </source>
</evidence>
<dbReference type="InterPro" id="IPR035991">
    <property type="entry name" value="Casein_kinase_II_beta-like"/>
</dbReference>
<sequence>MYPQKKKSKNNSESGSSIQTESGSDSRSESSYDSEEDSKTGSESESNSDSETKNSSESDVIGWPEWFCDLEGNEWFVEIHDDYLMDDFNFYGISKYIPHYHLALDTIRDIDNEESQLLSKKDKETLDKEAGLLYGLIHARYIITRRGMKDMIKKIKYYTFGKCLRYQCKNKFLIPIGLHDVPGKNSVKVYCPNCQKIYHAPKYVSSIDGAFFGTTFPHFFLSTFPQFKPKHVKETAFVPKIFGFEIHSSVPKYYIKEKITSINNINEKEIFEEQIQIENEK</sequence>
<dbReference type="InterPro" id="IPR016149">
    <property type="entry name" value="Casein_kin_II_reg-sub_N"/>
</dbReference>
<reference evidence="4" key="1">
    <citation type="submission" date="2022-08" db="EMBL/GenBank/DDBJ databases">
        <title>Novel sulfate-reducing endosymbionts in the free-living metamonad Anaeramoeba.</title>
        <authorList>
            <person name="Jerlstrom-Hultqvist J."/>
            <person name="Cepicka I."/>
            <person name="Gallot-Lavallee L."/>
            <person name="Salas-Leiva D."/>
            <person name="Curtis B.A."/>
            <person name="Zahonova K."/>
            <person name="Pipaliya S."/>
            <person name="Dacks J."/>
            <person name="Roger A.J."/>
        </authorList>
    </citation>
    <scope>NUCLEOTIDE SEQUENCE</scope>
    <source>
        <strain evidence="4">Schooner1</strain>
    </source>
</reference>
<dbReference type="PANTHER" id="PTHR11740">
    <property type="entry name" value="CASEIN KINASE II SUBUNIT BETA"/>
    <property type="match status" value="1"/>
</dbReference>
<dbReference type="InterPro" id="IPR000704">
    <property type="entry name" value="Casein_kinase_II_reg-sub"/>
</dbReference>
<gene>
    <name evidence="4" type="ORF">M0813_26841</name>
</gene>
<evidence type="ECO:0000256" key="1">
    <source>
        <dbReference type="ARBA" id="ARBA00006941"/>
    </source>
</evidence>
<evidence type="ECO:0000313" key="4">
    <source>
        <dbReference type="EMBL" id="KAJ6237285.1"/>
    </source>
</evidence>
<dbReference type="Gene3D" id="1.10.1820.10">
    <property type="entry name" value="protein kinase ck2 holoenzyme, chain C, domain 1"/>
    <property type="match status" value="1"/>
</dbReference>
<comment type="similarity">
    <text evidence="1 2">Belongs to the casein kinase 2 subunit beta family.</text>
</comment>
<dbReference type="GO" id="GO:0016301">
    <property type="term" value="F:kinase activity"/>
    <property type="evidence" value="ECO:0007669"/>
    <property type="project" value="UniProtKB-KW"/>
</dbReference>
<organism evidence="4 5">
    <name type="scientific">Anaeramoeba flamelloides</name>
    <dbReference type="NCBI Taxonomy" id="1746091"/>
    <lineage>
        <taxon>Eukaryota</taxon>
        <taxon>Metamonada</taxon>
        <taxon>Anaeramoebidae</taxon>
        <taxon>Anaeramoeba</taxon>
    </lineage>
</organism>
<dbReference type="Pfam" id="PF01214">
    <property type="entry name" value="CK_II_beta"/>
    <property type="match status" value="1"/>
</dbReference>
<dbReference type="Proteomes" id="UP001150062">
    <property type="component" value="Unassembled WGS sequence"/>
</dbReference>
<dbReference type="Gene3D" id="2.20.25.20">
    <property type="match status" value="1"/>
</dbReference>
<feature type="region of interest" description="Disordered" evidence="3">
    <location>
        <begin position="1"/>
        <end position="58"/>
    </location>
</feature>
<comment type="caution">
    <text evidence="4">The sequence shown here is derived from an EMBL/GenBank/DDBJ whole genome shotgun (WGS) entry which is preliminary data.</text>
</comment>
<dbReference type="SMART" id="SM01085">
    <property type="entry name" value="CK_II_beta"/>
    <property type="match status" value="1"/>
</dbReference>
<dbReference type="PANTHER" id="PTHR11740:SF0">
    <property type="entry name" value="CASEIN KINASE II SUBUNIT BETA"/>
    <property type="match status" value="1"/>
</dbReference>
<name>A0ABQ8XY75_9EUKA</name>
<keyword evidence="4" id="KW-0418">Kinase</keyword>
<keyword evidence="4" id="KW-0808">Transferase</keyword>
<dbReference type="EMBL" id="JAOAOG010000239">
    <property type="protein sequence ID" value="KAJ6237285.1"/>
    <property type="molecule type" value="Genomic_DNA"/>
</dbReference>
<keyword evidence="5" id="KW-1185">Reference proteome</keyword>
<evidence type="ECO:0000313" key="5">
    <source>
        <dbReference type="Proteomes" id="UP001150062"/>
    </source>
</evidence>
<protein>
    <recommendedName>
        <fullName evidence="2">Casein kinase II subunit beta</fullName>
        <shortName evidence="2">CK II beta</shortName>
    </recommendedName>
</protein>
<proteinExistence type="inferred from homology"/>
<accession>A0ABQ8XY75</accession>
<evidence type="ECO:0000256" key="3">
    <source>
        <dbReference type="SAM" id="MobiDB-lite"/>
    </source>
</evidence>
<dbReference type="SUPFAM" id="SSF57798">
    <property type="entry name" value="Casein kinase II beta subunit"/>
    <property type="match status" value="1"/>
</dbReference>
<comment type="subunit">
    <text evidence="2">Tetramer of two alpha and two beta subunits.</text>
</comment>
<feature type="compositionally biased region" description="Low complexity" evidence="3">
    <location>
        <begin position="11"/>
        <end position="23"/>
    </location>
</feature>